<evidence type="ECO:0000313" key="3">
    <source>
        <dbReference type="Proteomes" id="UP000305067"/>
    </source>
</evidence>
<protein>
    <submittedName>
        <fullName evidence="2">Uncharacterized protein</fullName>
    </submittedName>
</protein>
<feature type="compositionally biased region" description="Acidic residues" evidence="1">
    <location>
        <begin position="195"/>
        <end position="205"/>
    </location>
</feature>
<feature type="region of interest" description="Disordered" evidence="1">
    <location>
        <begin position="178"/>
        <end position="216"/>
    </location>
</feature>
<evidence type="ECO:0000313" key="2">
    <source>
        <dbReference type="EMBL" id="TFK96165.1"/>
    </source>
</evidence>
<dbReference type="EMBL" id="ML178865">
    <property type="protein sequence ID" value="TFK96165.1"/>
    <property type="molecule type" value="Genomic_DNA"/>
</dbReference>
<name>A0A5C3Q240_9AGAR</name>
<sequence length="358" mass="39222">MDDSESDLPPTSPTPSNCSFLSALLPIGDPSELSASRSPSPEDAPAYHSRLDYVSRLRDLVHLPTTSLPSISNPDLALSHGVTDACYPENSVASSPRKRAKTATAKNLNGPAHESRFVALSSVPSHSPRTFLSSLTVKPVLGAEPSPHPRAGISQDQHAAYPTGTVLEAPHVAYPTEKQATAATPKHLPDSVDTTVDDSSSDSDDPNISLWRKKTTQEKQKYADIAGADLLKENPGYNYQPNRCSTCNVEGMKKAAQRERTDVHREAKLEREREGMLQRLEKKEEKLNGPGGACLSPQARAKLEAERQEILKGLPKEEKVQAQFRADALAEEEVRQQARRKWKKQIQVNSKTVISQKV</sequence>
<evidence type="ECO:0000256" key="1">
    <source>
        <dbReference type="SAM" id="MobiDB-lite"/>
    </source>
</evidence>
<keyword evidence="3" id="KW-1185">Reference proteome</keyword>
<feature type="region of interest" description="Disordered" evidence="1">
    <location>
        <begin position="89"/>
        <end position="109"/>
    </location>
</feature>
<gene>
    <name evidence="2" type="ORF">BDV98DRAFT_638137</name>
</gene>
<reference evidence="2 3" key="1">
    <citation type="journal article" date="2019" name="Nat. Ecol. Evol.">
        <title>Megaphylogeny resolves global patterns of mushroom evolution.</title>
        <authorList>
            <person name="Varga T."/>
            <person name="Krizsan K."/>
            <person name="Foldi C."/>
            <person name="Dima B."/>
            <person name="Sanchez-Garcia M."/>
            <person name="Sanchez-Ramirez S."/>
            <person name="Szollosi G.J."/>
            <person name="Szarkandi J.G."/>
            <person name="Papp V."/>
            <person name="Albert L."/>
            <person name="Andreopoulos W."/>
            <person name="Angelini C."/>
            <person name="Antonin V."/>
            <person name="Barry K.W."/>
            <person name="Bougher N.L."/>
            <person name="Buchanan P."/>
            <person name="Buyck B."/>
            <person name="Bense V."/>
            <person name="Catcheside P."/>
            <person name="Chovatia M."/>
            <person name="Cooper J."/>
            <person name="Damon W."/>
            <person name="Desjardin D."/>
            <person name="Finy P."/>
            <person name="Geml J."/>
            <person name="Haridas S."/>
            <person name="Hughes K."/>
            <person name="Justo A."/>
            <person name="Karasinski D."/>
            <person name="Kautmanova I."/>
            <person name="Kiss B."/>
            <person name="Kocsube S."/>
            <person name="Kotiranta H."/>
            <person name="LaButti K.M."/>
            <person name="Lechner B.E."/>
            <person name="Liimatainen K."/>
            <person name="Lipzen A."/>
            <person name="Lukacs Z."/>
            <person name="Mihaltcheva S."/>
            <person name="Morgado L.N."/>
            <person name="Niskanen T."/>
            <person name="Noordeloos M.E."/>
            <person name="Ohm R.A."/>
            <person name="Ortiz-Santana B."/>
            <person name="Ovrebo C."/>
            <person name="Racz N."/>
            <person name="Riley R."/>
            <person name="Savchenko A."/>
            <person name="Shiryaev A."/>
            <person name="Soop K."/>
            <person name="Spirin V."/>
            <person name="Szebenyi C."/>
            <person name="Tomsovsky M."/>
            <person name="Tulloss R.E."/>
            <person name="Uehling J."/>
            <person name="Grigoriev I.V."/>
            <person name="Vagvolgyi C."/>
            <person name="Papp T."/>
            <person name="Martin F.M."/>
            <person name="Miettinen O."/>
            <person name="Hibbett D.S."/>
            <person name="Nagy L.G."/>
        </authorList>
    </citation>
    <scope>NUCLEOTIDE SEQUENCE [LARGE SCALE GENOMIC DNA]</scope>
    <source>
        <strain evidence="2 3">CBS 309.79</strain>
    </source>
</reference>
<feature type="region of interest" description="Disordered" evidence="1">
    <location>
        <begin position="1"/>
        <end position="21"/>
    </location>
</feature>
<proteinExistence type="predicted"/>
<accession>A0A5C3Q240</accession>
<dbReference type="AlphaFoldDB" id="A0A5C3Q240"/>
<dbReference type="Proteomes" id="UP000305067">
    <property type="component" value="Unassembled WGS sequence"/>
</dbReference>
<organism evidence="2 3">
    <name type="scientific">Pterulicium gracile</name>
    <dbReference type="NCBI Taxonomy" id="1884261"/>
    <lineage>
        <taxon>Eukaryota</taxon>
        <taxon>Fungi</taxon>
        <taxon>Dikarya</taxon>
        <taxon>Basidiomycota</taxon>
        <taxon>Agaricomycotina</taxon>
        <taxon>Agaricomycetes</taxon>
        <taxon>Agaricomycetidae</taxon>
        <taxon>Agaricales</taxon>
        <taxon>Pleurotineae</taxon>
        <taxon>Pterulaceae</taxon>
        <taxon>Pterulicium</taxon>
    </lineage>
</organism>